<evidence type="ECO:0000313" key="2">
    <source>
        <dbReference type="Proteomes" id="UP000218767"/>
    </source>
</evidence>
<dbReference type="EMBL" id="NVUL01000044">
    <property type="protein sequence ID" value="PCI77574.1"/>
    <property type="molecule type" value="Genomic_DNA"/>
</dbReference>
<sequence length="72" mass="8284">MTEYVKVNYARRRYVYIDGEKSGFTNKILRVGKRKMTFSLGEPDNYTPGSVTKTVKNTTSIKPLEIQFSLDT</sequence>
<reference evidence="2" key="1">
    <citation type="submission" date="2017-08" db="EMBL/GenBank/DDBJ databases">
        <title>A dynamic microbial community with high functional redundancy inhabits the cold, oxic subseafloor aquifer.</title>
        <authorList>
            <person name="Tully B.J."/>
            <person name="Wheat C.G."/>
            <person name="Glazer B.T."/>
            <person name="Huber J.A."/>
        </authorList>
    </citation>
    <scope>NUCLEOTIDE SEQUENCE [LARGE SCALE GENOMIC DNA]</scope>
</reference>
<proteinExistence type="predicted"/>
<organism evidence="1 2">
    <name type="scientific">SAR86 cluster bacterium</name>
    <dbReference type="NCBI Taxonomy" id="2030880"/>
    <lineage>
        <taxon>Bacteria</taxon>
        <taxon>Pseudomonadati</taxon>
        <taxon>Pseudomonadota</taxon>
        <taxon>Gammaproteobacteria</taxon>
        <taxon>SAR86 cluster</taxon>
    </lineage>
</organism>
<name>A0A2A4X4Y0_9GAMM</name>
<accession>A0A2A4X4Y0</accession>
<dbReference type="Proteomes" id="UP000218767">
    <property type="component" value="Unassembled WGS sequence"/>
</dbReference>
<protein>
    <recommendedName>
        <fullName evidence="3">PEGA domain-containing protein</fullName>
    </recommendedName>
</protein>
<evidence type="ECO:0000313" key="1">
    <source>
        <dbReference type="EMBL" id="PCI77574.1"/>
    </source>
</evidence>
<comment type="caution">
    <text evidence="1">The sequence shown here is derived from an EMBL/GenBank/DDBJ whole genome shotgun (WGS) entry which is preliminary data.</text>
</comment>
<dbReference type="AlphaFoldDB" id="A0A2A4X4Y0"/>
<evidence type="ECO:0008006" key="3">
    <source>
        <dbReference type="Google" id="ProtNLM"/>
    </source>
</evidence>
<gene>
    <name evidence="1" type="ORF">COB20_07620</name>
</gene>